<gene>
    <name evidence="1" type="ORF">KQX54_019640</name>
</gene>
<dbReference type="EMBL" id="JAHXZJ010000001">
    <property type="protein sequence ID" value="KAH0568219.1"/>
    <property type="molecule type" value="Genomic_DNA"/>
</dbReference>
<protein>
    <submittedName>
        <fullName evidence="1">Uncharacterized protein</fullName>
    </submittedName>
</protein>
<sequence length="88" mass="9478">MYRARGNVKVQDKEKGKAALANGSTFDVDGNAVCKSGTRTDTGLPAATASVVETFLTKLIVKAFAFCDTMYNTITRNYFCRAISLTGN</sequence>
<evidence type="ECO:0000313" key="2">
    <source>
        <dbReference type="Proteomes" id="UP000826195"/>
    </source>
</evidence>
<name>A0AAV7ITS5_COTGL</name>
<organism evidence="1 2">
    <name type="scientific">Cotesia glomerata</name>
    <name type="common">Lepidopteran parasitic wasp</name>
    <name type="synonym">Apanteles glomeratus</name>
    <dbReference type="NCBI Taxonomy" id="32391"/>
    <lineage>
        <taxon>Eukaryota</taxon>
        <taxon>Metazoa</taxon>
        <taxon>Ecdysozoa</taxon>
        <taxon>Arthropoda</taxon>
        <taxon>Hexapoda</taxon>
        <taxon>Insecta</taxon>
        <taxon>Pterygota</taxon>
        <taxon>Neoptera</taxon>
        <taxon>Endopterygota</taxon>
        <taxon>Hymenoptera</taxon>
        <taxon>Apocrita</taxon>
        <taxon>Ichneumonoidea</taxon>
        <taxon>Braconidae</taxon>
        <taxon>Microgastrinae</taxon>
        <taxon>Cotesia</taxon>
    </lineage>
</organism>
<accession>A0AAV7ITS5</accession>
<dbReference type="Proteomes" id="UP000826195">
    <property type="component" value="Unassembled WGS sequence"/>
</dbReference>
<dbReference type="AlphaFoldDB" id="A0AAV7ITS5"/>
<keyword evidence="2" id="KW-1185">Reference proteome</keyword>
<evidence type="ECO:0000313" key="1">
    <source>
        <dbReference type="EMBL" id="KAH0568219.1"/>
    </source>
</evidence>
<proteinExistence type="predicted"/>
<reference evidence="1 2" key="1">
    <citation type="journal article" date="2021" name="J. Hered.">
        <title>A chromosome-level genome assembly of the parasitoid wasp, Cotesia glomerata (Hymenoptera: Braconidae).</title>
        <authorList>
            <person name="Pinto B.J."/>
            <person name="Weis J.J."/>
            <person name="Gamble T."/>
            <person name="Ode P.J."/>
            <person name="Paul R."/>
            <person name="Zaspel J.M."/>
        </authorList>
    </citation>
    <scope>NUCLEOTIDE SEQUENCE [LARGE SCALE GENOMIC DNA]</scope>
    <source>
        <strain evidence="1">CgM1</strain>
    </source>
</reference>
<comment type="caution">
    <text evidence="1">The sequence shown here is derived from an EMBL/GenBank/DDBJ whole genome shotgun (WGS) entry which is preliminary data.</text>
</comment>